<dbReference type="Pfam" id="PF00534">
    <property type="entry name" value="Glycos_transf_1"/>
    <property type="match status" value="1"/>
</dbReference>
<dbReference type="PANTHER" id="PTHR45947">
    <property type="entry name" value="SULFOQUINOVOSYL TRANSFERASE SQD2"/>
    <property type="match status" value="1"/>
</dbReference>
<keyword evidence="1" id="KW-0328">Glycosyltransferase</keyword>
<evidence type="ECO:0000259" key="4">
    <source>
        <dbReference type="Pfam" id="PF13579"/>
    </source>
</evidence>
<keyword evidence="6" id="KW-1185">Reference proteome</keyword>
<evidence type="ECO:0000313" key="6">
    <source>
        <dbReference type="Proteomes" id="UP001519064"/>
    </source>
</evidence>
<gene>
    <name evidence="5" type="ORF">ITI46_20345</name>
</gene>
<organism evidence="5 6">
    <name type="scientific">Streptomyces oryzae</name>
    <dbReference type="NCBI Taxonomy" id="1434886"/>
    <lineage>
        <taxon>Bacteria</taxon>
        <taxon>Bacillati</taxon>
        <taxon>Actinomycetota</taxon>
        <taxon>Actinomycetes</taxon>
        <taxon>Kitasatosporales</taxon>
        <taxon>Streptomycetaceae</taxon>
        <taxon>Streptomyces</taxon>
    </lineage>
</organism>
<dbReference type="EMBL" id="JADKMA010000105">
    <property type="protein sequence ID" value="MBO8193995.1"/>
    <property type="molecule type" value="Genomic_DNA"/>
</dbReference>
<dbReference type="Proteomes" id="UP001519064">
    <property type="component" value="Unassembled WGS sequence"/>
</dbReference>
<evidence type="ECO:0000256" key="1">
    <source>
        <dbReference type="ARBA" id="ARBA00022676"/>
    </source>
</evidence>
<dbReference type="PANTHER" id="PTHR45947:SF3">
    <property type="entry name" value="SULFOQUINOVOSYL TRANSFERASE SQD2"/>
    <property type="match status" value="1"/>
</dbReference>
<dbReference type="CDD" id="cd03801">
    <property type="entry name" value="GT4_PimA-like"/>
    <property type="match status" value="1"/>
</dbReference>
<evidence type="ECO:0000256" key="2">
    <source>
        <dbReference type="ARBA" id="ARBA00022679"/>
    </source>
</evidence>
<sequence>MSPSRTHAPRRPAVGARPPHVVHVLGGGSAADGPEAPSARTAAHARSLAQGLTARGVRVTVCTRYDGALRHAFTETGAEFTALPGRTETEAVGRLRTVCAGADVVHAHGLRAGLLAASALGGRRGETPFVLTWHALPAPRPRHASRADAARDLVTRLLVRRVARAATVVLGTTTELVDMARRSGARDARLAPAPIPLTDAGPRPWEESPDGEEVLRHKARAGLGALDRPLILTVGRLDGRRGHDSALTASRGWRGLSPPPLLAIAGEGPERGALQRRIEAEQLPVRLLGRRADALRLLAGADIALLPARCPGHSLVAQEALRAGVPIVAADGGGVPELVGPAAVLVPCDDADSLSSAVLGLLADHGRRAELAAAGRAQARTWPTEDQVAAQVLGVYDELTG</sequence>
<protein>
    <submittedName>
        <fullName evidence="5">Glycosyltransferase family 4 protein</fullName>
    </submittedName>
</protein>
<dbReference type="InterPro" id="IPR028098">
    <property type="entry name" value="Glyco_trans_4-like_N"/>
</dbReference>
<feature type="domain" description="Glycosyl transferase family 1" evidence="3">
    <location>
        <begin position="226"/>
        <end position="377"/>
    </location>
</feature>
<name>A0ABS3XF21_9ACTN</name>
<accession>A0ABS3XF21</accession>
<evidence type="ECO:0000259" key="3">
    <source>
        <dbReference type="Pfam" id="PF00534"/>
    </source>
</evidence>
<dbReference type="Pfam" id="PF13579">
    <property type="entry name" value="Glyco_trans_4_4"/>
    <property type="match status" value="1"/>
</dbReference>
<keyword evidence="2" id="KW-0808">Transferase</keyword>
<feature type="domain" description="Glycosyltransferase subfamily 4-like N-terminal" evidence="4">
    <location>
        <begin position="42"/>
        <end position="194"/>
    </location>
</feature>
<comment type="caution">
    <text evidence="5">The sequence shown here is derived from an EMBL/GenBank/DDBJ whole genome shotgun (WGS) entry which is preliminary data.</text>
</comment>
<evidence type="ECO:0000313" key="5">
    <source>
        <dbReference type="EMBL" id="MBO8193995.1"/>
    </source>
</evidence>
<proteinExistence type="predicted"/>
<dbReference type="InterPro" id="IPR050194">
    <property type="entry name" value="Glycosyltransferase_grp1"/>
</dbReference>
<dbReference type="SUPFAM" id="SSF53756">
    <property type="entry name" value="UDP-Glycosyltransferase/glycogen phosphorylase"/>
    <property type="match status" value="1"/>
</dbReference>
<dbReference type="Gene3D" id="3.40.50.2000">
    <property type="entry name" value="Glycogen Phosphorylase B"/>
    <property type="match status" value="2"/>
</dbReference>
<reference evidence="5 6" key="1">
    <citation type="submission" date="2020-11" db="EMBL/GenBank/DDBJ databases">
        <title>Streptomyces spirodelae sp. nov., isolated from duckweed.</title>
        <authorList>
            <person name="Saimee Y."/>
            <person name="Duangmal K."/>
        </authorList>
    </citation>
    <scope>NUCLEOTIDE SEQUENCE [LARGE SCALE GENOMIC DNA]</scope>
    <source>
        <strain evidence="5 6">S16-07</strain>
    </source>
</reference>
<dbReference type="RefSeq" id="WP_209241102.1">
    <property type="nucleotide sequence ID" value="NZ_JADKMA010000105.1"/>
</dbReference>
<dbReference type="InterPro" id="IPR001296">
    <property type="entry name" value="Glyco_trans_1"/>
</dbReference>